<evidence type="ECO:0000256" key="8">
    <source>
        <dbReference type="ARBA" id="ARBA00022881"/>
    </source>
</evidence>
<dbReference type="STRING" id="1817828.A2722_00275"/>
<dbReference type="InterPro" id="IPR027417">
    <property type="entry name" value="P-loop_NTPase"/>
</dbReference>
<evidence type="ECO:0000256" key="6">
    <source>
        <dbReference type="ARBA" id="ARBA00022769"/>
    </source>
</evidence>
<dbReference type="NCBIfam" id="NF003673">
    <property type="entry name" value="PRK05298.1"/>
    <property type="match status" value="1"/>
</dbReference>
<evidence type="ECO:0000256" key="11">
    <source>
        <dbReference type="ARBA" id="ARBA00029504"/>
    </source>
</evidence>
<dbReference type="InterPro" id="IPR004807">
    <property type="entry name" value="UvrB"/>
</dbReference>
<dbReference type="GO" id="GO:0006289">
    <property type="term" value="P:nucleotide-excision repair"/>
    <property type="evidence" value="ECO:0007669"/>
    <property type="project" value="UniProtKB-UniRule"/>
</dbReference>
<dbReference type="Pfam" id="PF00271">
    <property type="entry name" value="Helicase_C"/>
    <property type="match status" value="1"/>
</dbReference>
<evidence type="ECO:0000256" key="4">
    <source>
        <dbReference type="ARBA" id="ARBA00022741"/>
    </source>
</evidence>
<evidence type="ECO:0000256" key="5">
    <source>
        <dbReference type="ARBA" id="ARBA00022763"/>
    </source>
</evidence>
<dbReference type="PANTHER" id="PTHR24029">
    <property type="entry name" value="UVRABC SYSTEM PROTEIN B"/>
    <property type="match status" value="1"/>
</dbReference>
<evidence type="ECO:0000256" key="13">
    <source>
        <dbReference type="RuleBase" id="RU003587"/>
    </source>
</evidence>
<comment type="function">
    <text evidence="12">The UvrABC repair system catalyzes the recognition and processing of DNA lesions. A damage recognition complex composed of 2 UvrA and 2 UvrB subunits scans DNA for abnormalities. Upon binding of the UvrA(2)B(2) complex to a putative damaged site, the DNA wraps around one UvrB monomer. DNA wrap is dependent on ATP binding by UvrB and probably causes local melting of the DNA helix, facilitating insertion of UvrB beta-hairpin between the DNA strands. Then UvrB probes one DNA strand for the presence of a lesion. If a lesion is found the UvrA subunits dissociate and the UvrB-DNA preincision complex is formed. This complex is subsequently bound by UvrC and the second UvrB is released. If no lesion is found, the DNA wraps around the other UvrB subunit that will check the other stand for damage.</text>
</comment>
<evidence type="ECO:0000256" key="10">
    <source>
        <dbReference type="ARBA" id="ARBA00026033"/>
    </source>
</evidence>
<dbReference type="Pfam" id="PF17757">
    <property type="entry name" value="UvrB_inter"/>
    <property type="match status" value="1"/>
</dbReference>
<keyword evidence="12 13" id="KW-0742">SOS response</keyword>
<dbReference type="SMART" id="SM00490">
    <property type="entry name" value="HELICc"/>
    <property type="match status" value="1"/>
</dbReference>
<evidence type="ECO:0000313" key="18">
    <source>
        <dbReference type="Proteomes" id="UP000178377"/>
    </source>
</evidence>
<comment type="similarity">
    <text evidence="2 12 13">Belongs to the UvrB family.</text>
</comment>
<dbReference type="SUPFAM" id="SSF52540">
    <property type="entry name" value="P-loop containing nucleoside triphosphate hydrolases"/>
    <property type="match status" value="2"/>
</dbReference>
<evidence type="ECO:0000259" key="16">
    <source>
        <dbReference type="PROSITE" id="PS51194"/>
    </source>
</evidence>
<keyword evidence="8 12" id="KW-0267">Excision nuclease</keyword>
<keyword evidence="9 12" id="KW-0234">DNA repair</keyword>
<name>A0A1F5PHM2_9BACT</name>
<evidence type="ECO:0000256" key="12">
    <source>
        <dbReference type="HAMAP-Rule" id="MF_00204"/>
    </source>
</evidence>
<protein>
    <recommendedName>
        <fullName evidence="11 12">UvrABC system protein B</fullName>
        <shortName evidence="12">Protein UvrB</shortName>
    </recommendedName>
    <alternativeName>
        <fullName evidence="12">Excinuclease ABC subunit B</fullName>
    </alternativeName>
</protein>
<dbReference type="PROSITE" id="PS50151">
    <property type="entry name" value="UVR"/>
    <property type="match status" value="1"/>
</dbReference>
<dbReference type="InterPro" id="IPR036876">
    <property type="entry name" value="UVR_dom_sf"/>
</dbReference>
<dbReference type="Gene3D" id="4.10.860.10">
    <property type="entry name" value="UVR domain"/>
    <property type="match status" value="1"/>
</dbReference>
<keyword evidence="6 12" id="KW-0228">DNA excision</keyword>
<feature type="binding site" evidence="12">
    <location>
        <begin position="38"/>
        <end position="45"/>
    </location>
    <ligand>
        <name>ATP</name>
        <dbReference type="ChEBI" id="CHEBI:30616"/>
    </ligand>
</feature>
<dbReference type="GO" id="GO:0016887">
    <property type="term" value="F:ATP hydrolysis activity"/>
    <property type="evidence" value="ECO:0007669"/>
    <property type="project" value="InterPro"/>
</dbReference>
<accession>A0A1F5PHM2</accession>
<gene>
    <name evidence="12" type="primary">uvrB</name>
    <name evidence="17" type="ORF">A2722_00275</name>
</gene>
<dbReference type="InterPro" id="IPR001650">
    <property type="entry name" value="Helicase_C-like"/>
</dbReference>
<keyword evidence="5 12" id="KW-0227">DNA damage</keyword>
<keyword evidence="3 12" id="KW-0963">Cytoplasm</keyword>
<dbReference type="EMBL" id="MFEO01000021">
    <property type="protein sequence ID" value="OGE89421.1"/>
    <property type="molecule type" value="Genomic_DNA"/>
</dbReference>
<comment type="caution">
    <text evidence="17">The sequence shown here is derived from an EMBL/GenBank/DDBJ whole genome shotgun (WGS) entry which is preliminary data.</text>
</comment>
<dbReference type="CDD" id="cd17916">
    <property type="entry name" value="DEXHc_UvrB"/>
    <property type="match status" value="1"/>
</dbReference>
<comment type="subunit">
    <text evidence="10 12 13">Forms a heterotetramer with UvrA during the search for lesions. Interacts with UvrC in an incision complex.</text>
</comment>
<comment type="domain">
    <text evidence="12">The beta-hairpin motif is involved in DNA binding.</text>
</comment>
<dbReference type="PROSITE" id="PS51194">
    <property type="entry name" value="HELICASE_CTER"/>
    <property type="match status" value="1"/>
</dbReference>
<dbReference type="Pfam" id="PF02151">
    <property type="entry name" value="UVR"/>
    <property type="match status" value="1"/>
</dbReference>
<evidence type="ECO:0000256" key="9">
    <source>
        <dbReference type="ARBA" id="ARBA00023204"/>
    </source>
</evidence>
<dbReference type="NCBIfam" id="TIGR00631">
    <property type="entry name" value="uvrb"/>
    <property type="match status" value="1"/>
</dbReference>
<evidence type="ECO:0000256" key="3">
    <source>
        <dbReference type="ARBA" id="ARBA00022490"/>
    </source>
</evidence>
<dbReference type="InterPro" id="IPR041471">
    <property type="entry name" value="UvrB_inter"/>
</dbReference>
<proteinExistence type="inferred from homology"/>
<dbReference type="GO" id="GO:0005524">
    <property type="term" value="F:ATP binding"/>
    <property type="evidence" value="ECO:0007669"/>
    <property type="project" value="UniProtKB-UniRule"/>
</dbReference>
<dbReference type="GO" id="GO:0009432">
    <property type="term" value="P:SOS response"/>
    <property type="evidence" value="ECO:0007669"/>
    <property type="project" value="UniProtKB-UniRule"/>
</dbReference>
<dbReference type="InterPro" id="IPR006935">
    <property type="entry name" value="Helicase/UvrB_N"/>
</dbReference>
<evidence type="ECO:0000259" key="14">
    <source>
        <dbReference type="PROSITE" id="PS50151"/>
    </source>
</evidence>
<keyword evidence="4 12" id="KW-0547">Nucleotide-binding</keyword>
<dbReference type="SUPFAM" id="SSF46600">
    <property type="entry name" value="C-terminal UvrC-binding domain of UvrB"/>
    <property type="match status" value="1"/>
</dbReference>
<dbReference type="InterPro" id="IPR001943">
    <property type="entry name" value="UVR_dom"/>
</dbReference>
<feature type="short sequence motif" description="Beta-hairpin" evidence="12">
    <location>
        <begin position="91"/>
        <end position="114"/>
    </location>
</feature>
<dbReference type="InterPro" id="IPR014001">
    <property type="entry name" value="Helicase_ATP-bd"/>
</dbReference>
<reference evidence="17 18" key="1">
    <citation type="journal article" date="2016" name="Nat. Commun.">
        <title>Thousands of microbial genomes shed light on interconnected biogeochemical processes in an aquifer system.</title>
        <authorList>
            <person name="Anantharaman K."/>
            <person name="Brown C.T."/>
            <person name="Hug L.A."/>
            <person name="Sharon I."/>
            <person name="Castelle C.J."/>
            <person name="Probst A.J."/>
            <person name="Thomas B.C."/>
            <person name="Singh A."/>
            <person name="Wilkins M.J."/>
            <person name="Karaoz U."/>
            <person name="Brodie E.L."/>
            <person name="Williams K.H."/>
            <person name="Hubbard S.S."/>
            <person name="Banfield J.F."/>
        </authorList>
    </citation>
    <scope>NUCLEOTIDE SEQUENCE [LARGE SCALE GENOMIC DNA]</scope>
</reference>
<dbReference type="PANTHER" id="PTHR24029:SF0">
    <property type="entry name" value="UVRABC SYSTEM PROTEIN B"/>
    <property type="match status" value="1"/>
</dbReference>
<dbReference type="Gene3D" id="3.40.50.300">
    <property type="entry name" value="P-loop containing nucleotide triphosphate hydrolases"/>
    <property type="match status" value="3"/>
</dbReference>
<evidence type="ECO:0000256" key="2">
    <source>
        <dbReference type="ARBA" id="ARBA00008533"/>
    </source>
</evidence>
<dbReference type="InterPro" id="IPR024759">
    <property type="entry name" value="UvrB_YAD/RRR_dom"/>
</dbReference>
<dbReference type="SMART" id="SM00487">
    <property type="entry name" value="DEXDc"/>
    <property type="match status" value="1"/>
</dbReference>
<evidence type="ECO:0000256" key="7">
    <source>
        <dbReference type="ARBA" id="ARBA00022840"/>
    </source>
</evidence>
<dbReference type="GO" id="GO:0009381">
    <property type="term" value="F:excinuclease ABC activity"/>
    <property type="evidence" value="ECO:0007669"/>
    <property type="project" value="UniProtKB-UniRule"/>
</dbReference>
<feature type="domain" description="Helicase C-terminal" evidence="16">
    <location>
        <begin position="429"/>
        <end position="591"/>
    </location>
</feature>
<dbReference type="Pfam" id="PF04851">
    <property type="entry name" value="ResIII"/>
    <property type="match status" value="1"/>
</dbReference>
<dbReference type="Proteomes" id="UP000178377">
    <property type="component" value="Unassembled WGS sequence"/>
</dbReference>
<dbReference type="CDD" id="cd18790">
    <property type="entry name" value="SF2_C_UvrB"/>
    <property type="match status" value="1"/>
</dbReference>
<evidence type="ECO:0000313" key="17">
    <source>
        <dbReference type="EMBL" id="OGE89421.1"/>
    </source>
</evidence>
<keyword evidence="7 12" id="KW-0067">ATP-binding</keyword>
<dbReference type="Pfam" id="PF12344">
    <property type="entry name" value="UvrB"/>
    <property type="match status" value="1"/>
</dbReference>
<feature type="domain" description="Helicase ATP-binding" evidence="15">
    <location>
        <begin position="25"/>
        <end position="178"/>
    </location>
</feature>
<evidence type="ECO:0000259" key="15">
    <source>
        <dbReference type="PROSITE" id="PS51192"/>
    </source>
</evidence>
<feature type="domain" description="UVR" evidence="14">
    <location>
        <begin position="623"/>
        <end position="658"/>
    </location>
</feature>
<comment type="subcellular location">
    <subcellularLocation>
        <location evidence="1 12 13">Cytoplasm</location>
    </subcellularLocation>
</comment>
<sequence length="666" mass="76345">MNKFKLISKFKPTGDQPAAIKKLVANLKSNIARQTLLGVTGSGKTFTMANVVAQVQRPTLIISHNKTLAAQLASEFQDFFPNHAVHYFVSYYDYYQPEAYIPRSDTYIEKETEINEEIDRLRNAATTALLTRRDVLIVASVSCIYGLGNPGDYLELSIELERGRPLKRDKLLRRMVDLQYSRNDIDLRRGTFRVRGEIVEIVPADTDRVVRVAFDGDIVEKIEIYDLLTGEILEDLPSYHLFPAKHFITPREKMLRAIENIRAELDQRKREFEAAGKLVEAQRLEQRTNFDVEMMFEAGYVNGVENYSRHLDFRPPGTPPSTLIDYFPDDFLLFIDESHMTVPQLRGMHEGDRARKQVLIDYGFRLPSAFDNRPLRIDEFWKKVGQTIFVSATPGPYELSVSKPHIIEQIIRPTGLLDPLVEVRPTKGQVADVVSEAQKRIKKGQRVLVTTLTKRMAEELSEHLAELGIKVTYLHSDIQTLERLEILRDLRTGAYDVLIGVNLLREGLDLPEVSLVCVLDADKEGFLRSDTSLIQLMGRAARHLEGYIIMYADRVTGSMKIALEETARRRTIQEAYNRKHHITPQGITKAISESRLAGMKKKEEEQPAEIAENFAKLDRGQQAYLLEELRDQMDLAAKNLEFERAAKLRDQISRLRLLKSKKRHRI</sequence>
<dbReference type="AlphaFoldDB" id="A0A1F5PHM2"/>
<organism evidence="17 18">
    <name type="scientific">Candidatus Doudnabacteria bacterium RIFCSPHIGHO2_01_FULL_50_11</name>
    <dbReference type="NCBI Taxonomy" id="1817828"/>
    <lineage>
        <taxon>Bacteria</taxon>
        <taxon>Candidatus Doudnaibacteriota</taxon>
    </lineage>
</organism>
<evidence type="ECO:0000256" key="1">
    <source>
        <dbReference type="ARBA" id="ARBA00004496"/>
    </source>
</evidence>
<dbReference type="GO" id="GO:0003677">
    <property type="term" value="F:DNA binding"/>
    <property type="evidence" value="ECO:0007669"/>
    <property type="project" value="UniProtKB-UniRule"/>
</dbReference>
<dbReference type="GO" id="GO:0009380">
    <property type="term" value="C:excinuclease repair complex"/>
    <property type="evidence" value="ECO:0007669"/>
    <property type="project" value="InterPro"/>
</dbReference>
<dbReference type="GO" id="GO:0005737">
    <property type="term" value="C:cytoplasm"/>
    <property type="evidence" value="ECO:0007669"/>
    <property type="project" value="UniProtKB-SubCell"/>
</dbReference>
<dbReference type="PROSITE" id="PS51192">
    <property type="entry name" value="HELICASE_ATP_BIND_1"/>
    <property type="match status" value="1"/>
</dbReference>
<dbReference type="HAMAP" id="MF_00204">
    <property type="entry name" value="UvrB"/>
    <property type="match status" value="1"/>
</dbReference>